<sequence>MENHLSDNGSILENVPTSFGSSLINYQGRAFAFNAGSKTSSVAGLAIDMLPKKVVQTKSGTEFYTKEVIFINERFETVMLRMWDRFVNNECSKIFEIINKIPVILGKKFRVSSFNGNVFNLK</sequence>
<protein>
    <submittedName>
        <fullName evidence="1">Replication protein A 70 kDa DNA-binding subunit B-like</fullName>
    </submittedName>
</protein>
<dbReference type="InterPro" id="IPR012340">
    <property type="entry name" value="NA-bd_OB-fold"/>
</dbReference>
<dbReference type="AlphaFoldDB" id="A0ABD1WKE6"/>
<gene>
    <name evidence="1" type="ORF">Fot_11699</name>
</gene>
<reference evidence="2" key="1">
    <citation type="submission" date="2024-07" db="EMBL/GenBank/DDBJ databases">
        <title>Two chromosome-level genome assemblies of Korean endemic species Abeliophyllum distichum and Forsythia ovata (Oleaceae).</title>
        <authorList>
            <person name="Jang H."/>
        </authorList>
    </citation>
    <scope>NUCLEOTIDE SEQUENCE [LARGE SCALE GENOMIC DNA]</scope>
</reference>
<name>A0ABD1WKE6_9LAMI</name>
<organism evidence="1 2">
    <name type="scientific">Forsythia ovata</name>
    <dbReference type="NCBI Taxonomy" id="205694"/>
    <lineage>
        <taxon>Eukaryota</taxon>
        <taxon>Viridiplantae</taxon>
        <taxon>Streptophyta</taxon>
        <taxon>Embryophyta</taxon>
        <taxon>Tracheophyta</taxon>
        <taxon>Spermatophyta</taxon>
        <taxon>Magnoliopsida</taxon>
        <taxon>eudicotyledons</taxon>
        <taxon>Gunneridae</taxon>
        <taxon>Pentapetalae</taxon>
        <taxon>asterids</taxon>
        <taxon>lamiids</taxon>
        <taxon>Lamiales</taxon>
        <taxon>Oleaceae</taxon>
        <taxon>Forsythieae</taxon>
        <taxon>Forsythia</taxon>
    </lineage>
</organism>
<evidence type="ECO:0000313" key="2">
    <source>
        <dbReference type="Proteomes" id="UP001604277"/>
    </source>
</evidence>
<dbReference type="Proteomes" id="UP001604277">
    <property type="component" value="Unassembled WGS sequence"/>
</dbReference>
<accession>A0ABD1WKE6</accession>
<dbReference type="EMBL" id="JBFOLJ010000003">
    <property type="protein sequence ID" value="KAL2550169.1"/>
    <property type="molecule type" value="Genomic_DNA"/>
</dbReference>
<evidence type="ECO:0000313" key="1">
    <source>
        <dbReference type="EMBL" id="KAL2550169.1"/>
    </source>
</evidence>
<keyword evidence="2" id="KW-1185">Reference proteome</keyword>
<dbReference type="Gene3D" id="2.40.50.140">
    <property type="entry name" value="Nucleic acid-binding proteins"/>
    <property type="match status" value="1"/>
</dbReference>
<comment type="caution">
    <text evidence="1">The sequence shown here is derived from an EMBL/GenBank/DDBJ whole genome shotgun (WGS) entry which is preliminary data.</text>
</comment>
<proteinExistence type="predicted"/>